<dbReference type="GO" id="GO:0005543">
    <property type="term" value="F:phospholipid binding"/>
    <property type="evidence" value="ECO:0007669"/>
    <property type="project" value="TreeGrafter"/>
</dbReference>
<dbReference type="SUPFAM" id="SSF49777">
    <property type="entry name" value="PEBP-like"/>
    <property type="match status" value="1"/>
</dbReference>
<dbReference type="PANTHER" id="PTHR11362:SF78">
    <property type="entry name" value="PROTEASE INHIBITOR"/>
    <property type="match status" value="1"/>
</dbReference>
<sequence length="213" mass="22888">MHPLSNALDLELLAAFLCLTMKACPSVLTALERLDASPDKTSQLRIVFPGNTAISSVGIKLSKLATKDAPTISVSTSLVKPHDGDKYIAMCIDLDAPFVSFSFLGPITHWLQTDLVAAKDSSGDGFTTLATETRSIFPYAGPGPPPPSAPHRYVFMLWEQPASVASADEVAQALSVPAEPGLTARVRWDQPWFEQKMGLGEPLAVNYFVANSE</sequence>
<dbReference type="KEGG" id="amus:LMH87_004082"/>
<evidence type="ECO:0000256" key="1">
    <source>
        <dbReference type="SAM" id="SignalP"/>
    </source>
</evidence>
<dbReference type="Pfam" id="PF01161">
    <property type="entry name" value="PBP"/>
    <property type="match status" value="1"/>
</dbReference>
<feature type="chain" id="PRO_5040934895" description="Phosphatidylethanolamine-binding protein" evidence="1">
    <location>
        <begin position="26"/>
        <end position="213"/>
    </location>
</feature>
<reference evidence="2" key="1">
    <citation type="journal article" date="2023" name="Access Microbiol">
        <title>De-novo genome assembly for Akanthomyces muscarius, a biocontrol agent of insect agricultural pests.</title>
        <authorList>
            <person name="Erdos Z."/>
            <person name="Studholme D.J."/>
            <person name="Raymond B."/>
            <person name="Sharma M."/>
        </authorList>
    </citation>
    <scope>NUCLEOTIDE SEQUENCE</scope>
    <source>
        <strain evidence="2">Ve6</strain>
    </source>
</reference>
<accession>A0A9W8UFA3</accession>
<gene>
    <name evidence="2" type="ORF">LMH87_004082</name>
</gene>
<feature type="signal peptide" evidence="1">
    <location>
        <begin position="1"/>
        <end position="25"/>
    </location>
</feature>
<dbReference type="RefSeq" id="XP_056048897.1">
    <property type="nucleotide sequence ID" value="XM_056195249.1"/>
</dbReference>
<comment type="caution">
    <text evidence="2">The sequence shown here is derived from an EMBL/GenBank/DDBJ whole genome shotgun (WGS) entry which is preliminary data.</text>
</comment>
<dbReference type="EMBL" id="JAJHUN010000011">
    <property type="protein sequence ID" value="KAJ4145227.1"/>
    <property type="molecule type" value="Genomic_DNA"/>
</dbReference>
<proteinExistence type="predicted"/>
<dbReference type="Gene3D" id="3.90.280.10">
    <property type="entry name" value="PEBP-like"/>
    <property type="match status" value="1"/>
</dbReference>
<dbReference type="GO" id="GO:0030162">
    <property type="term" value="P:regulation of proteolysis"/>
    <property type="evidence" value="ECO:0007669"/>
    <property type="project" value="TreeGrafter"/>
</dbReference>
<dbReference type="GO" id="GO:0046578">
    <property type="term" value="P:regulation of Ras protein signal transduction"/>
    <property type="evidence" value="ECO:0007669"/>
    <property type="project" value="TreeGrafter"/>
</dbReference>
<dbReference type="CDD" id="cd00866">
    <property type="entry name" value="PEBP_euk"/>
    <property type="match status" value="1"/>
</dbReference>
<keyword evidence="1" id="KW-0732">Signal</keyword>
<organism evidence="2 3">
    <name type="scientific">Akanthomyces muscarius</name>
    <name type="common">Entomopathogenic fungus</name>
    <name type="synonym">Lecanicillium muscarium</name>
    <dbReference type="NCBI Taxonomy" id="2231603"/>
    <lineage>
        <taxon>Eukaryota</taxon>
        <taxon>Fungi</taxon>
        <taxon>Dikarya</taxon>
        <taxon>Ascomycota</taxon>
        <taxon>Pezizomycotina</taxon>
        <taxon>Sordariomycetes</taxon>
        <taxon>Hypocreomycetidae</taxon>
        <taxon>Hypocreales</taxon>
        <taxon>Cordycipitaceae</taxon>
        <taxon>Akanthomyces</taxon>
    </lineage>
</organism>
<dbReference type="GeneID" id="80891241"/>
<dbReference type="Proteomes" id="UP001144673">
    <property type="component" value="Chromosome 2"/>
</dbReference>
<protein>
    <recommendedName>
        <fullName evidence="4">Phosphatidylethanolamine-binding protein</fullName>
    </recommendedName>
</protein>
<dbReference type="InterPro" id="IPR035810">
    <property type="entry name" value="PEBP_euk"/>
</dbReference>
<evidence type="ECO:0000313" key="3">
    <source>
        <dbReference type="Proteomes" id="UP001144673"/>
    </source>
</evidence>
<evidence type="ECO:0000313" key="2">
    <source>
        <dbReference type="EMBL" id="KAJ4145227.1"/>
    </source>
</evidence>
<dbReference type="PANTHER" id="PTHR11362">
    <property type="entry name" value="PHOSPHATIDYLETHANOLAMINE-BINDING PROTEIN"/>
    <property type="match status" value="1"/>
</dbReference>
<keyword evidence="3" id="KW-1185">Reference proteome</keyword>
<evidence type="ECO:0008006" key="4">
    <source>
        <dbReference type="Google" id="ProtNLM"/>
    </source>
</evidence>
<dbReference type="AlphaFoldDB" id="A0A9W8UFA3"/>
<name>A0A9W8UFA3_AKAMU</name>
<dbReference type="InterPro" id="IPR008914">
    <property type="entry name" value="PEBP"/>
</dbReference>
<dbReference type="GO" id="GO:0030414">
    <property type="term" value="F:peptidase inhibitor activity"/>
    <property type="evidence" value="ECO:0007669"/>
    <property type="project" value="TreeGrafter"/>
</dbReference>
<dbReference type="InterPro" id="IPR036610">
    <property type="entry name" value="PEBP-like_sf"/>
</dbReference>